<accession>X1JW48</accession>
<sequence length="61" mass="6981">MRTHFDRTTEKMRQTIKQAGYLRLALTRIATYTAIFTFFGVLTKLIGEAISLQTRLAEVST</sequence>
<dbReference type="AlphaFoldDB" id="X1JW48"/>
<name>X1JW48_9ZZZZ</name>
<keyword evidence="1" id="KW-0812">Transmembrane</keyword>
<keyword evidence="1" id="KW-1133">Transmembrane helix</keyword>
<organism evidence="2">
    <name type="scientific">marine sediment metagenome</name>
    <dbReference type="NCBI Taxonomy" id="412755"/>
    <lineage>
        <taxon>unclassified sequences</taxon>
        <taxon>metagenomes</taxon>
        <taxon>ecological metagenomes</taxon>
    </lineage>
</organism>
<evidence type="ECO:0000256" key="1">
    <source>
        <dbReference type="SAM" id="Phobius"/>
    </source>
</evidence>
<evidence type="ECO:0000313" key="2">
    <source>
        <dbReference type="EMBL" id="GAH85640.1"/>
    </source>
</evidence>
<keyword evidence="1" id="KW-0472">Membrane</keyword>
<proteinExistence type="predicted"/>
<dbReference type="EMBL" id="BARU01038528">
    <property type="protein sequence ID" value="GAH85640.1"/>
    <property type="molecule type" value="Genomic_DNA"/>
</dbReference>
<comment type="caution">
    <text evidence="2">The sequence shown here is derived from an EMBL/GenBank/DDBJ whole genome shotgun (WGS) entry which is preliminary data.</text>
</comment>
<protein>
    <submittedName>
        <fullName evidence="2">Uncharacterized protein</fullName>
    </submittedName>
</protein>
<gene>
    <name evidence="2" type="ORF">S03H2_59870</name>
</gene>
<reference evidence="2" key="1">
    <citation type="journal article" date="2014" name="Front. Microbiol.">
        <title>High frequency of phylogenetically diverse reductive dehalogenase-homologous genes in deep subseafloor sedimentary metagenomes.</title>
        <authorList>
            <person name="Kawai M."/>
            <person name="Futagami T."/>
            <person name="Toyoda A."/>
            <person name="Takaki Y."/>
            <person name="Nishi S."/>
            <person name="Hori S."/>
            <person name="Arai W."/>
            <person name="Tsubouchi T."/>
            <person name="Morono Y."/>
            <person name="Uchiyama I."/>
            <person name="Ito T."/>
            <person name="Fujiyama A."/>
            <person name="Inagaki F."/>
            <person name="Takami H."/>
        </authorList>
    </citation>
    <scope>NUCLEOTIDE SEQUENCE</scope>
    <source>
        <strain evidence="2">Expedition CK06-06</strain>
    </source>
</reference>
<feature type="transmembrane region" description="Helical" evidence="1">
    <location>
        <begin position="21"/>
        <end position="42"/>
    </location>
</feature>